<organism evidence="1 2">
    <name type="scientific">Gluconobacter cerinus</name>
    <dbReference type="NCBI Taxonomy" id="38307"/>
    <lineage>
        <taxon>Bacteria</taxon>
        <taxon>Pseudomonadati</taxon>
        <taxon>Pseudomonadota</taxon>
        <taxon>Alphaproteobacteria</taxon>
        <taxon>Acetobacterales</taxon>
        <taxon>Acetobacteraceae</taxon>
        <taxon>Gluconobacter</taxon>
    </lineage>
</organism>
<proteinExistence type="predicted"/>
<evidence type="ECO:0000313" key="1">
    <source>
        <dbReference type="EMBL" id="GLQ64333.1"/>
    </source>
</evidence>
<dbReference type="Proteomes" id="UP001156614">
    <property type="component" value="Unassembled WGS sequence"/>
</dbReference>
<sequence length="85" mass="9554">MPGMRRKQQVRLRPHVRSQSVALRFSETDVFMACEDRLLSITTNITSIPPKMRGMCQQPSAITPFVSVGRRGNSRPVSLEKVING</sequence>
<keyword evidence="2" id="KW-1185">Reference proteome</keyword>
<dbReference type="EMBL" id="BSNU01000015">
    <property type="protein sequence ID" value="GLQ64333.1"/>
    <property type="molecule type" value="Genomic_DNA"/>
</dbReference>
<protein>
    <submittedName>
        <fullName evidence="1">Uncharacterized protein</fullName>
    </submittedName>
</protein>
<gene>
    <name evidence="1" type="ORF">GCM10007867_31800</name>
</gene>
<accession>A0AAV5NK23</accession>
<evidence type="ECO:0000313" key="2">
    <source>
        <dbReference type="Proteomes" id="UP001156614"/>
    </source>
</evidence>
<reference evidence="2" key="1">
    <citation type="journal article" date="2019" name="Int. J. Syst. Evol. Microbiol.">
        <title>The Global Catalogue of Microorganisms (GCM) 10K type strain sequencing project: providing services to taxonomists for standard genome sequencing and annotation.</title>
        <authorList>
            <consortium name="The Broad Institute Genomics Platform"/>
            <consortium name="The Broad Institute Genome Sequencing Center for Infectious Disease"/>
            <person name="Wu L."/>
            <person name="Ma J."/>
        </authorList>
    </citation>
    <scope>NUCLEOTIDE SEQUENCE [LARGE SCALE GENOMIC DNA]</scope>
    <source>
        <strain evidence="2">NBRC 3267</strain>
    </source>
</reference>
<comment type="caution">
    <text evidence="1">The sequence shown here is derived from an EMBL/GenBank/DDBJ whole genome shotgun (WGS) entry which is preliminary data.</text>
</comment>
<dbReference type="AlphaFoldDB" id="A0AAV5NK23"/>
<name>A0AAV5NK23_9PROT</name>